<keyword evidence="2" id="KW-0418">Kinase</keyword>
<dbReference type="EMBL" id="BOMH01000016">
    <property type="protein sequence ID" value="GID64258.1"/>
    <property type="molecule type" value="Genomic_DNA"/>
</dbReference>
<dbReference type="SMART" id="SM01012">
    <property type="entry name" value="ANTAR"/>
    <property type="match status" value="1"/>
</dbReference>
<dbReference type="PROSITE" id="PS50921">
    <property type="entry name" value="ANTAR"/>
    <property type="match status" value="1"/>
</dbReference>
<dbReference type="Pfam" id="PF13185">
    <property type="entry name" value="GAF_2"/>
    <property type="match status" value="1"/>
</dbReference>
<dbReference type="SUPFAM" id="SSF55781">
    <property type="entry name" value="GAF domain-like"/>
    <property type="match status" value="1"/>
</dbReference>
<dbReference type="InterPro" id="IPR003018">
    <property type="entry name" value="GAF"/>
</dbReference>
<evidence type="ECO:0000259" key="5">
    <source>
        <dbReference type="PROSITE" id="PS50921"/>
    </source>
</evidence>
<dbReference type="InterPro" id="IPR005561">
    <property type="entry name" value="ANTAR"/>
</dbReference>
<protein>
    <submittedName>
        <fullName evidence="6">Transcriptional regulator</fullName>
    </submittedName>
</protein>
<proteinExistence type="predicted"/>
<dbReference type="InterPro" id="IPR012074">
    <property type="entry name" value="GAF_ANTAR"/>
</dbReference>
<comment type="caution">
    <text evidence="6">The sequence shown here is derived from an EMBL/GenBank/DDBJ whole genome shotgun (WGS) entry which is preliminary data.</text>
</comment>
<dbReference type="Gene3D" id="1.10.10.10">
    <property type="entry name" value="Winged helix-like DNA-binding domain superfamily/Winged helix DNA-binding domain"/>
    <property type="match status" value="1"/>
</dbReference>
<dbReference type="PIRSF" id="PIRSF036625">
    <property type="entry name" value="GAF_ANTAR"/>
    <property type="match status" value="1"/>
</dbReference>
<dbReference type="Gene3D" id="3.30.450.40">
    <property type="match status" value="1"/>
</dbReference>
<evidence type="ECO:0000256" key="4">
    <source>
        <dbReference type="ARBA" id="ARBA00023163"/>
    </source>
</evidence>
<evidence type="ECO:0000313" key="6">
    <source>
        <dbReference type="EMBL" id="GID64258.1"/>
    </source>
</evidence>
<evidence type="ECO:0000256" key="3">
    <source>
        <dbReference type="ARBA" id="ARBA00023015"/>
    </source>
</evidence>
<keyword evidence="3" id="KW-0805">Transcription regulation</keyword>
<evidence type="ECO:0000313" key="7">
    <source>
        <dbReference type="Proteomes" id="UP000619479"/>
    </source>
</evidence>
<reference evidence="6" key="1">
    <citation type="submission" date="2021-01" db="EMBL/GenBank/DDBJ databases">
        <title>Whole genome shotgun sequence of Actinoplanes cyaneus NBRC 14990.</title>
        <authorList>
            <person name="Komaki H."/>
            <person name="Tamura T."/>
        </authorList>
    </citation>
    <scope>NUCLEOTIDE SEQUENCE</scope>
    <source>
        <strain evidence="6">NBRC 14990</strain>
    </source>
</reference>
<dbReference type="Pfam" id="PF03861">
    <property type="entry name" value="ANTAR"/>
    <property type="match status" value="1"/>
</dbReference>
<dbReference type="InterPro" id="IPR011006">
    <property type="entry name" value="CheY-like_superfamily"/>
</dbReference>
<dbReference type="RefSeq" id="WP_203739770.1">
    <property type="nucleotide sequence ID" value="NZ_BAAAUC010000052.1"/>
</dbReference>
<dbReference type="AlphaFoldDB" id="A0A919IIV4"/>
<gene>
    <name evidence="6" type="ORF">Acy02nite_21390</name>
</gene>
<feature type="domain" description="ANTAR" evidence="5">
    <location>
        <begin position="177"/>
        <end position="238"/>
    </location>
</feature>
<dbReference type="InterPro" id="IPR029016">
    <property type="entry name" value="GAF-like_dom_sf"/>
</dbReference>
<keyword evidence="1" id="KW-0808">Transferase</keyword>
<accession>A0A919IIV4</accession>
<sequence length="255" mass="27037">MTVQGGFSRGPALVDRIGRAFVDLSDTMADDFELTTYLRGLIGHCQELLGADEVSVMLADQGGPPRIAAASSAQVRRFGLAELEGGDGPSLVAYRTGETVADVGLAPAGTRWAALAAPAQAAGFGCMHAFPLRRADQVIGAMSLFSRKGRPLSDGGRLLGRALADLVAISMLQHRALAAQRLRAAQLQQAFLTRVAIEQAKGMLAERYDIPLDAAFEQMRAQARKTNRRLADLAREIIGGGELTPSDGLVDRPAD</sequence>
<dbReference type="GO" id="GO:0016301">
    <property type="term" value="F:kinase activity"/>
    <property type="evidence" value="ECO:0007669"/>
    <property type="project" value="UniProtKB-KW"/>
</dbReference>
<dbReference type="InterPro" id="IPR036388">
    <property type="entry name" value="WH-like_DNA-bd_sf"/>
</dbReference>
<dbReference type="GO" id="GO:0003723">
    <property type="term" value="F:RNA binding"/>
    <property type="evidence" value="ECO:0007669"/>
    <property type="project" value="InterPro"/>
</dbReference>
<keyword evidence="7" id="KW-1185">Reference proteome</keyword>
<organism evidence="6 7">
    <name type="scientific">Actinoplanes cyaneus</name>
    <dbReference type="NCBI Taxonomy" id="52696"/>
    <lineage>
        <taxon>Bacteria</taxon>
        <taxon>Bacillati</taxon>
        <taxon>Actinomycetota</taxon>
        <taxon>Actinomycetes</taxon>
        <taxon>Micromonosporales</taxon>
        <taxon>Micromonosporaceae</taxon>
        <taxon>Actinoplanes</taxon>
    </lineage>
</organism>
<keyword evidence="4" id="KW-0804">Transcription</keyword>
<evidence type="ECO:0000256" key="2">
    <source>
        <dbReference type="ARBA" id="ARBA00022777"/>
    </source>
</evidence>
<dbReference type="Proteomes" id="UP000619479">
    <property type="component" value="Unassembled WGS sequence"/>
</dbReference>
<name>A0A919IIV4_9ACTN</name>
<dbReference type="SUPFAM" id="SSF52172">
    <property type="entry name" value="CheY-like"/>
    <property type="match status" value="1"/>
</dbReference>
<evidence type="ECO:0000256" key="1">
    <source>
        <dbReference type="ARBA" id="ARBA00022679"/>
    </source>
</evidence>